<dbReference type="Pfam" id="PF00171">
    <property type="entry name" value="Aldedh"/>
    <property type="match status" value="1"/>
</dbReference>
<dbReference type="PANTHER" id="PTHR42991:SF1">
    <property type="entry name" value="ALDEHYDE DEHYDROGENASE"/>
    <property type="match status" value="1"/>
</dbReference>
<organism evidence="4 5">
    <name type="scientific">Candidatus Nitronauta litoralis</name>
    <dbReference type="NCBI Taxonomy" id="2705533"/>
    <lineage>
        <taxon>Bacteria</taxon>
        <taxon>Pseudomonadati</taxon>
        <taxon>Nitrospinota/Tectimicrobiota group</taxon>
        <taxon>Nitrospinota</taxon>
        <taxon>Nitrospinia</taxon>
        <taxon>Nitrospinales</taxon>
        <taxon>Nitrospinaceae</taxon>
        <taxon>Candidatus Nitronauta</taxon>
    </lineage>
</organism>
<evidence type="ECO:0000256" key="1">
    <source>
        <dbReference type="ARBA" id="ARBA00009986"/>
    </source>
</evidence>
<feature type="domain" description="Aldehyde dehydrogenase" evidence="3">
    <location>
        <begin position="5"/>
        <end position="456"/>
    </location>
</feature>
<dbReference type="InterPro" id="IPR016162">
    <property type="entry name" value="Ald_DH_N"/>
</dbReference>
<dbReference type="EMBL" id="CP048685">
    <property type="protein sequence ID" value="QPJ62323.1"/>
    <property type="molecule type" value="Genomic_DNA"/>
</dbReference>
<dbReference type="InterPro" id="IPR016161">
    <property type="entry name" value="Ald_DH/histidinol_DH"/>
</dbReference>
<dbReference type="Proteomes" id="UP000594688">
    <property type="component" value="Chromosome"/>
</dbReference>
<evidence type="ECO:0000313" key="4">
    <source>
        <dbReference type="EMBL" id="QPJ62323.1"/>
    </source>
</evidence>
<dbReference type="InterPro" id="IPR016163">
    <property type="entry name" value="Ald_DH_C"/>
</dbReference>
<dbReference type="Gene3D" id="3.40.605.10">
    <property type="entry name" value="Aldehyde Dehydrogenase, Chain A, domain 1"/>
    <property type="match status" value="1"/>
</dbReference>
<gene>
    <name evidence="4" type="ORF">G3M70_10760</name>
</gene>
<dbReference type="SUPFAM" id="SSF53720">
    <property type="entry name" value="ALDH-like"/>
    <property type="match status" value="1"/>
</dbReference>
<protein>
    <submittedName>
        <fullName evidence="4">Aldehyde dehydrogenase family protein</fullName>
    </submittedName>
</protein>
<dbReference type="InterPro" id="IPR051020">
    <property type="entry name" value="ALDH-related_metabolic_enz"/>
</dbReference>
<proteinExistence type="inferred from homology"/>
<keyword evidence="2" id="KW-0560">Oxidoreductase</keyword>
<reference evidence="4 5" key="1">
    <citation type="submission" date="2020-02" db="EMBL/GenBank/DDBJ databases">
        <title>Genomic and physiological characterization of two novel Nitrospinaceae genera.</title>
        <authorList>
            <person name="Mueller A.J."/>
            <person name="Jung M.-Y."/>
            <person name="Strachan C.R."/>
            <person name="Herbold C.W."/>
            <person name="Kirkegaard R.H."/>
            <person name="Daims H."/>
        </authorList>
    </citation>
    <scope>NUCLEOTIDE SEQUENCE [LARGE SCALE GENOMIC DNA]</scope>
    <source>
        <strain evidence="4">EB</strain>
    </source>
</reference>
<sequence length="464" mass="49871">MPDSLQITSPFDGKMVGELPLQGFDDVENALSIAHGLASKSDNVLATAKRIEILEATALIVEENLEAFALEAAREGGKPLIDSRVELDRAVQGIRAAINGISQLTGREVPMRLSPSSENRMAYTFREPIGVVAAVSAFNHPFNLIVHQTIPAIAVGCPVIIKPSLTTPLSCMNLVNSLYKAGLPKNWCQVLVCENEVSEKLVTDSRVDFFSFVGSAKVGWTLRSKLSPGTRCALEHGGAAPVIIDKSVDIDEALPLIAKGGFYHAGQVCVSVQRLFVHESLLDEVSNRLTKLANELVVGDPTHEATEVGPLILEQEVERVESWVNEAKAAGGKILAGGSSINSTGYAPTLILNPPDTAKVSTEEIFGPVINIYSYKDLSEAIDRANQIPFSFQAAVFTENLDVALGCVKRLNASAVMVNDHSAFRVDWMPFAGRKVSGLGVGGILPAMQELTEEKMMVIRSQAL</sequence>
<evidence type="ECO:0000259" key="3">
    <source>
        <dbReference type="Pfam" id="PF00171"/>
    </source>
</evidence>
<dbReference type="GO" id="GO:0008911">
    <property type="term" value="F:lactaldehyde dehydrogenase (NAD+) activity"/>
    <property type="evidence" value="ECO:0007669"/>
    <property type="project" value="TreeGrafter"/>
</dbReference>
<dbReference type="KEGG" id="nli:G3M70_10760"/>
<evidence type="ECO:0000256" key="2">
    <source>
        <dbReference type="ARBA" id="ARBA00023002"/>
    </source>
</evidence>
<dbReference type="InterPro" id="IPR015590">
    <property type="entry name" value="Aldehyde_DH_dom"/>
</dbReference>
<dbReference type="PANTHER" id="PTHR42991">
    <property type="entry name" value="ALDEHYDE DEHYDROGENASE"/>
    <property type="match status" value="1"/>
</dbReference>
<dbReference type="AlphaFoldDB" id="A0A7T0BWN9"/>
<dbReference type="Gene3D" id="3.40.309.10">
    <property type="entry name" value="Aldehyde Dehydrogenase, Chain A, domain 2"/>
    <property type="match status" value="1"/>
</dbReference>
<comment type="similarity">
    <text evidence="1">Belongs to the aldehyde dehydrogenase family.</text>
</comment>
<name>A0A7T0BWN9_9BACT</name>
<accession>A0A7T0BWN9</accession>
<evidence type="ECO:0000313" key="5">
    <source>
        <dbReference type="Proteomes" id="UP000594688"/>
    </source>
</evidence>